<gene>
    <name evidence="1" type="ORF">PSHT_05306</name>
</gene>
<reference evidence="2" key="2">
    <citation type="journal article" date="2018" name="BMC Genomics">
        <title>Genomic insights into host adaptation between the wheat stripe rust pathogen (Puccinia striiformis f. sp. tritici) and the barley stripe rust pathogen (Puccinia striiformis f. sp. hordei).</title>
        <authorList>
            <person name="Xia C."/>
            <person name="Wang M."/>
            <person name="Yin C."/>
            <person name="Cornejo O.E."/>
            <person name="Hulbert S.H."/>
            <person name="Chen X."/>
        </authorList>
    </citation>
    <scope>NUCLEOTIDE SEQUENCE [LARGE SCALE GENOMIC DNA]</scope>
    <source>
        <strain evidence="2">93TX-2</strain>
    </source>
</reference>
<name>A0A2S4WAP5_9BASI</name>
<evidence type="ECO:0000313" key="1">
    <source>
        <dbReference type="EMBL" id="POW18846.1"/>
    </source>
</evidence>
<dbReference type="EMBL" id="PKSM01000058">
    <property type="protein sequence ID" value="POW18846.1"/>
    <property type="molecule type" value="Genomic_DNA"/>
</dbReference>
<comment type="caution">
    <text evidence="1">The sequence shown here is derived from an EMBL/GenBank/DDBJ whole genome shotgun (WGS) entry which is preliminary data.</text>
</comment>
<accession>A0A2S4WAP5</accession>
<reference evidence="2" key="3">
    <citation type="journal article" date="2018" name="Mol. Plant Microbe Interact.">
        <title>Genome sequence resources for the wheat stripe rust pathogen (Puccinia striiformis f. sp. tritici) and the barley stripe rust pathogen (Puccinia striiformis f. sp. hordei).</title>
        <authorList>
            <person name="Xia C."/>
            <person name="Wang M."/>
            <person name="Yin C."/>
            <person name="Cornejo O.E."/>
            <person name="Hulbert S.H."/>
            <person name="Chen X."/>
        </authorList>
    </citation>
    <scope>NUCLEOTIDE SEQUENCE [LARGE SCALE GENOMIC DNA]</scope>
    <source>
        <strain evidence="2">93TX-2</strain>
    </source>
</reference>
<dbReference type="VEuPathDB" id="FungiDB:PSHT_05306"/>
<reference evidence="1 2" key="1">
    <citation type="submission" date="2017-12" db="EMBL/GenBank/DDBJ databases">
        <title>Gene loss provides genomic basis for host adaptation in cereal stripe rust fungi.</title>
        <authorList>
            <person name="Xia C."/>
        </authorList>
    </citation>
    <scope>NUCLEOTIDE SEQUENCE [LARGE SCALE GENOMIC DNA]</scope>
    <source>
        <strain evidence="1 2">93TX-2</strain>
    </source>
</reference>
<proteinExistence type="predicted"/>
<sequence length="73" mass="8426">MFTPAIRNLMKPIRKFRYADCICSARSRERRRHPEISEEAHLPSQVDGEDLQGITAGLQDWLSFGNIHWTALS</sequence>
<organism evidence="1 2">
    <name type="scientific">Puccinia striiformis</name>
    <dbReference type="NCBI Taxonomy" id="27350"/>
    <lineage>
        <taxon>Eukaryota</taxon>
        <taxon>Fungi</taxon>
        <taxon>Dikarya</taxon>
        <taxon>Basidiomycota</taxon>
        <taxon>Pucciniomycotina</taxon>
        <taxon>Pucciniomycetes</taxon>
        <taxon>Pucciniales</taxon>
        <taxon>Pucciniaceae</taxon>
        <taxon>Puccinia</taxon>
    </lineage>
</organism>
<dbReference type="Proteomes" id="UP000238274">
    <property type="component" value="Unassembled WGS sequence"/>
</dbReference>
<evidence type="ECO:0000313" key="2">
    <source>
        <dbReference type="Proteomes" id="UP000238274"/>
    </source>
</evidence>
<protein>
    <submittedName>
        <fullName evidence="1">Uncharacterized protein</fullName>
    </submittedName>
</protein>
<dbReference type="AlphaFoldDB" id="A0A2S4WAP5"/>
<keyword evidence="2" id="KW-1185">Reference proteome</keyword>